<dbReference type="GO" id="GO:0042128">
    <property type="term" value="P:nitrate assimilation"/>
    <property type="evidence" value="ECO:0007669"/>
    <property type="project" value="UniProtKB-UniRule"/>
</dbReference>
<dbReference type="GO" id="GO:0010167">
    <property type="term" value="P:response to nitrate"/>
    <property type="evidence" value="ECO:0000318"/>
    <property type="project" value="GO_Central"/>
</dbReference>
<proteinExistence type="inferred from homology"/>
<organism evidence="2 3">
    <name type="scientific">Zostera marina</name>
    <name type="common">Eelgrass</name>
    <dbReference type="NCBI Taxonomy" id="29655"/>
    <lineage>
        <taxon>Eukaryota</taxon>
        <taxon>Viridiplantae</taxon>
        <taxon>Streptophyta</taxon>
        <taxon>Embryophyta</taxon>
        <taxon>Tracheophyta</taxon>
        <taxon>Spermatophyta</taxon>
        <taxon>Magnoliopsida</taxon>
        <taxon>Liliopsida</taxon>
        <taxon>Zosteraceae</taxon>
        <taxon>Zostera</taxon>
    </lineage>
</organism>
<keyword evidence="1" id="KW-0534">Nitrate assimilation</keyword>
<dbReference type="AlphaFoldDB" id="A0A0K9NV96"/>
<keyword evidence="1" id="KW-0812">Transmembrane</keyword>
<dbReference type="PANTHER" id="PTHR34806:SF1">
    <property type="entry name" value="HIGH-AFFINITY NITRATE TRANSPORTER 3.1"/>
    <property type="match status" value="1"/>
</dbReference>
<dbReference type="OrthoDB" id="2015470at2759"/>
<dbReference type="Pfam" id="PF16974">
    <property type="entry name" value="NAR2"/>
    <property type="match status" value="1"/>
</dbReference>
<keyword evidence="1" id="KW-1133">Transmembrane helix</keyword>
<dbReference type="GO" id="GO:0005886">
    <property type="term" value="C:plasma membrane"/>
    <property type="evidence" value="ECO:0007669"/>
    <property type="project" value="UniProtKB-UniRule"/>
</dbReference>
<dbReference type="PIRSF" id="PIRSF012939">
    <property type="entry name" value="Transpt_NO3_Nar2"/>
    <property type="match status" value="1"/>
</dbReference>
<dbReference type="OMA" id="ACQFEIA"/>
<name>A0A0K9NV96_ZOSMR</name>
<keyword evidence="1" id="KW-0732">Signal</keyword>
<comment type="function">
    <text evidence="1">Involved in nitrate transport.</text>
</comment>
<evidence type="ECO:0000313" key="2">
    <source>
        <dbReference type="EMBL" id="KMZ59910.1"/>
    </source>
</evidence>
<feature type="transmembrane region" description="Helical" evidence="1">
    <location>
        <begin position="184"/>
        <end position="203"/>
    </location>
</feature>
<dbReference type="Proteomes" id="UP000036987">
    <property type="component" value="Unassembled WGS sequence"/>
</dbReference>
<dbReference type="STRING" id="29655.A0A0K9NV96"/>
<dbReference type="InterPro" id="IPR016605">
    <property type="entry name" value="Transptr_NO3_Nar2"/>
</dbReference>
<keyword evidence="1" id="KW-0472">Membrane</keyword>
<dbReference type="EMBL" id="LFYR01001699">
    <property type="protein sequence ID" value="KMZ59910.1"/>
    <property type="molecule type" value="Genomic_DNA"/>
</dbReference>
<feature type="chain" id="PRO_5017107528" description="High-affinity nitrate transporter" evidence="1">
    <location>
        <begin position="28"/>
        <end position="210"/>
    </location>
</feature>
<reference evidence="3" key="1">
    <citation type="journal article" date="2016" name="Nature">
        <title>The genome of the seagrass Zostera marina reveals angiosperm adaptation to the sea.</title>
        <authorList>
            <person name="Olsen J.L."/>
            <person name="Rouze P."/>
            <person name="Verhelst B."/>
            <person name="Lin Y.-C."/>
            <person name="Bayer T."/>
            <person name="Collen J."/>
            <person name="Dattolo E."/>
            <person name="De Paoli E."/>
            <person name="Dittami S."/>
            <person name="Maumus F."/>
            <person name="Michel G."/>
            <person name="Kersting A."/>
            <person name="Lauritano C."/>
            <person name="Lohaus R."/>
            <person name="Toepel M."/>
            <person name="Tonon T."/>
            <person name="Vanneste K."/>
            <person name="Amirebrahimi M."/>
            <person name="Brakel J."/>
            <person name="Bostroem C."/>
            <person name="Chovatia M."/>
            <person name="Grimwood J."/>
            <person name="Jenkins J.W."/>
            <person name="Jueterbock A."/>
            <person name="Mraz A."/>
            <person name="Stam W.T."/>
            <person name="Tice H."/>
            <person name="Bornberg-Bauer E."/>
            <person name="Green P.J."/>
            <person name="Pearson G.A."/>
            <person name="Procaccini G."/>
            <person name="Duarte C.M."/>
            <person name="Schmutz J."/>
            <person name="Reusch T.B.H."/>
            <person name="Van de Peer Y."/>
        </authorList>
    </citation>
    <scope>NUCLEOTIDE SEQUENCE [LARGE SCALE GENOMIC DNA]</scope>
    <source>
        <strain evidence="3">cv. Finnish</strain>
    </source>
</reference>
<comment type="caution">
    <text evidence="2">The sequence shown here is derived from an EMBL/GenBank/DDBJ whole genome shotgun (WGS) entry which is preliminary data.</text>
</comment>
<sequence>MYSSFLSVAVSVAVFAVVCCVSPLVDAEVMFSSLPENLIVDASPIQGQVLKAGEDNITVSWMLKTNLAPGVDAKYQSIKIKLCYGPSSQVDRGWRKTRDNLKKDKTCQFNVGESLIYNSNAAQMEQRVTYTISREVPTAMFFVRAYVLDSNGKKIAYGQSTNAEKNTNLFEVEGITGRNTSLNIAATCFSAFSLMSMTGFYIADRRRKNK</sequence>
<dbReference type="GO" id="GO:0015112">
    <property type="term" value="F:nitrate transmembrane transporter activity"/>
    <property type="evidence" value="ECO:0000318"/>
    <property type="project" value="GO_Central"/>
</dbReference>
<gene>
    <name evidence="2" type="ORF">ZOSMA_63G00220</name>
</gene>
<dbReference type="PANTHER" id="PTHR34806">
    <property type="entry name" value="HIGH-AFFINITY NITRATE TRANSPORTER 3.2"/>
    <property type="match status" value="1"/>
</dbReference>
<protein>
    <recommendedName>
        <fullName evidence="1">High-affinity nitrate transporter</fullName>
    </recommendedName>
</protein>
<accession>A0A0K9NV96</accession>
<keyword evidence="1" id="KW-1003">Cell membrane</keyword>
<evidence type="ECO:0000256" key="1">
    <source>
        <dbReference type="PIRNR" id="PIRNR012939"/>
    </source>
</evidence>
<keyword evidence="3" id="KW-1185">Reference proteome</keyword>
<comment type="similarity">
    <text evidence="1">Belongs to the NAR2 family.</text>
</comment>
<evidence type="ECO:0000313" key="3">
    <source>
        <dbReference type="Proteomes" id="UP000036987"/>
    </source>
</evidence>
<feature type="signal peptide" evidence="1">
    <location>
        <begin position="1"/>
        <end position="27"/>
    </location>
</feature>